<dbReference type="Proteomes" id="UP000776276">
    <property type="component" value="Unassembled WGS sequence"/>
</dbReference>
<organism evidence="2 3">
    <name type="scientific">Sphingomonas quercus</name>
    <dbReference type="NCBI Taxonomy" id="2842451"/>
    <lineage>
        <taxon>Bacteria</taxon>
        <taxon>Pseudomonadati</taxon>
        <taxon>Pseudomonadota</taxon>
        <taxon>Alphaproteobacteria</taxon>
        <taxon>Sphingomonadales</taxon>
        <taxon>Sphingomonadaceae</taxon>
        <taxon>Sphingomonas</taxon>
    </lineage>
</organism>
<comment type="caution">
    <text evidence="2">The sequence shown here is derived from an EMBL/GenBank/DDBJ whole genome shotgun (WGS) entry which is preliminary data.</text>
</comment>
<evidence type="ECO:0000313" key="3">
    <source>
        <dbReference type="Proteomes" id="UP000776276"/>
    </source>
</evidence>
<proteinExistence type="predicted"/>
<keyword evidence="3" id="KW-1185">Reference proteome</keyword>
<name>A0ABS6BEI8_9SPHN</name>
<accession>A0ABS6BEI8</accession>
<evidence type="ECO:0000256" key="1">
    <source>
        <dbReference type="SAM" id="MobiDB-lite"/>
    </source>
</evidence>
<dbReference type="EMBL" id="JAHKRT010000001">
    <property type="protein sequence ID" value="MBU3076728.1"/>
    <property type="molecule type" value="Genomic_DNA"/>
</dbReference>
<feature type="region of interest" description="Disordered" evidence="1">
    <location>
        <begin position="23"/>
        <end position="42"/>
    </location>
</feature>
<gene>
    <name evidence="2" type="ORF">KOF26_02525</name>
</gene>
<sequence>MADDVNKVLDEDAEDEFAIAESLAVPGSGSTQGSANAIPDRDGTLLPADELEEEAVRLRRRAIGNAIDDNAASHMGGMGAQGGQADFGSAGNLADYDTSKI</sequence>
<protein>
    <submittedName>
        <fullName evidence="2">Uncharacterized protein</fullName>
    </submittedName>
</protein>
<dbReference type="RefSeq" id="WP_216319401.1">
    <property type="nucleotide sequence ID" value="NZ_JAHKRT010000001.1"/>
</dbReference>
<reference evidence="2 3" key="1">
    <citation type="submission" date="2021-06" db="EMBL/GenBank/DDBJ databases">
        <title>Sphingomonas sp. XMGL2, whole genome shotgun sequencing project.</title>
        <authorList>
            <person name="Zhao G."/>
            <person name="Shen L."/>
        </authorList>
    </citation>
    <scope>NUCLEOTIDE SEQUENCE [LARGE SCALE GENOMIC DNA]</scope>
    <source>
        <strain evidence="2 3">XMGL2</strain>
    </source>
</reference>
<evidence type="ECO:0000313" key="2">
    <source>
        <dbReference type="EMBL" id="MBU3076728.1"/>
    </source>
</evidence>